<dbReference type="Pfam" id="PF00004">
    <property type="entry name" value="AAA"/>
    <property type="match status" value="1"/>
</dbReference>
<feature type="domain" description="Clp R" evidence="9">
    <location>
        <begin position="171"/>
        <end position="317"/>
    </location>
</feature>
<evidence type="ECO:0000256" key="5">
    <source>
        <dbReference type="ARBA" id="ARBA00023186"/>
    </source>
</evidence>
<dbReference type="PROSITE" id="PS51257">
    <property type="entry name" value="PROKAR_LIPOPROTEIN"/>
    <property type="match status" value="1"/>
</dbReference>
<dbReference type="PANTHER" id="PTHR11638">
    <property type="entry name" value="ATP-DEPENDENT CLP PROTEASE"/>
    <property type="match status" value="1"/>
</dbReference>
<dbReference type="PROSITE" id="PS00871">
    <property type="entry name" value="CLPAB_2"/>
    <property type="match status" value="1"/>
</dbReference>
<dbReference type="Gene3D" id="3.40.50.300">
    <property type="entry name" value="P-loop containing nucleotide triphosphate hydrolases"/>
    <property type="match status" value="3"/>
</dbReference>
<evidence type="ECO:0000313" key="11">
    <source>
        <dbReference type="Proteomes" id="UP001230268"/>
    </source>
</evidence>
<dbReference type="CDD" id="cd00009">
    <property type="entry name" value="AAA"/>
    <property type="match status" value="1"/>
</dbReference>
<keyword evidence="11" id="KW-1185">Reference proteome</keyword>
<dbReference type="GO" id="GO:0006508">
    <property type="term" value="P:proteolysis"/>
    <property type="evidence" value="ECO:0007669"/>
    <property type="project" value="UniProtKB-KW"/>
</dbReference>
<dbReference type="Pfam" id="PF10431">
    <property type="entry name" value="ClpB_D2-small"/>
    <property type="match status" value="1"/>
</dbReference>
<dbReference type="InterPro" id="IPR050130">
    <property type="entry name" value="ClpA_ClpB"/>
</dbReference>
<dbReference type="FunFam" id="3.40.50.300:FF:000025">
    <property type="entry name" value="ATP-dependent Clp protease subunit"/>
    <property type="match status" value="1"/>
</dbReference>
<evidence type="ECO:0000256" key="2">
    <source>
        <dbReference type="ARBA" id="ARBA00022737"/>
    </source>
</evidence>
<dbReference type="InterPro" id="IPR001270">
    <property type="entry name" value="ClpA/B"/>
</dbReference>
<name>A0AAD8LR26_BABGI</name>
<gene>
    <name evidence="10" type="ORF">BgAZ_303450</name>
</gene>
<keyword evidence="2 6" id="KW-0677">Repeat</keyword>
<reference evidence="10" key="1">
    <citation type="submission" date="2023-08" db="EMBL/GenBank/DDBJ databases">
        <title>Draft sequence of the Babesia gibsoni genome.</title>
        <authorList>
            <person name="Yamagishi J.Y."/>
            <person name="Xuan X.X."/>
        </authorList>
    </citation>
    <scope>NUCLEOTIDE SEQUENCE</scope>
    <source>
        <strain evidence="10">Azabu</strain>
    </source>
</reference>
<dbReference type="InterPro" id="IPR003959">
    <property type="entry name" value="ATPase_AAA_core"/>
</dbReference>
<dbReference type="InterPro" id="IPR028299">
    <property type="entry name" value="ClpA/B_CS2"/>
</dbReference>
<dbReference type="InterPro" id="IPR019489">
    <property type="entry name" value="Clp_ATPase_C"/>
</dbReference>
<dbReference type="Gene3D" id="1.10.1780.10">
    <property type="entry name" value="Clp, N-terminal domain"/>
    <property type="match status" value="1"/>
</dbReference>
<keyword evidence="3 7" id="KW-0547">Nucleotide-binding</keyword>
<sequence length="1060" mass="118460">MKLISVSQNSFTGSLGQACFGFLVLALCGLAVLRSALGFRHGFHGDRNSFFNPIGNQGDKRSSRAEHFPASFREDYDDFSLNMAPTSIEAFDMDNDAETRGKIANLVTKGMNRFNNFPRKRPALALGMVAGGNNPFTGDPDDHDDFDFMPFGKHDMSLHMIGEGHGHTLDSEDFTDKAWEAVSSLGEIANRYKSSFVEADMLLLSLLNLGEESTAHKILTHAGIDVAKMREDLEVHLSKQPRMSGGFGDQKVLGRTLQNVLAVTRRFKSEYNDHFISVEHLLLALACEDTKFTKPWLGRQKITYEKLKKAVESVRGKRKVTSKNPEMAFGALEKYSKDLTLMAKSGKLDPVIGRDNEIRRTVEILSRRTKNNPILLGDPGVGKTAIAEGLANRIVSGDVPDSLKDTRVISLDLASILAGSQYRGEFEERLKTILKEVQDAQGEIIMFIDEIHTVVGAGDAQGALDAGNMLKPMLARGELRCIGATTLQEYRQRIEKDKALERRFQPVYVDQPSVEETISILRGLRERYEVHHGVRILDSALVEAAQLSDRYITDRFLPDKAIDLIDEAAARLKIQLSSKPIQLDAIERKLLQLEMERISISNEAAGSQSNGSAVGILPETPRQKSSQEERRLAQIDKAVKSLQAEKETLTNSWLKEKGLVDNIRNIKERQDVVKVEIEKAEREFDLNRAAELRFETLPDLDKQLEAAIAEYEAHTKDVIASGGQLLLRDEVSREDVASVVSRWTGIPVSRLVRSQREKILQLAGELRKRVIGQEEAIDIVTRAVQRSRVGMNDPNRPIAGLMFLGPTGVGKTELCKAIAQQLFDTDDSIVRFDMSEYMEKHSVSRLVGAPPGYVGFEQGGMLTEAVRRRPYSIVLFDEIEKAHPDVFNIMLQLLDDGRLTDSTGRKVNFTNCLVVFTSNLGSQSILELAKTPDKKAEMKNKVMQAVRQTFSPEFLNRLDEFVVFNALSKEELKDIVSIELGKVADRLSEKGIKLSVDNEALLYIAEVGYDPSYGARPIRRTIQREIESKIAKGMLEDIYKENDTLTVKYDGSIKIEATRD</sequence>
<dbReference type="FunFam" id="3.40.50.300:FF:000010">
    <property type="entry name" value="Chaperone clpB 1, putative"/>
    <property type="match status" value="1"/>
</dbReference>
<keyword evidence="4 7" id="KW-0067">ATP-binding</keyword>
<evidence type="ECO:0000256" key="7">
    <source>
        <dbReference type="RuleBase" id="RU004432"/>
    </source>
</evidence>
<evidence type="ECO:0000256" key="1">
    <source>
        <dbReference type="ARBA" id="ARBA00008675"/>
    </source>
</evidence>
<dbReference type="Gene3D" id="1.10.8.60">
    <property type="match status" value="1"/>
</dbReference>
<dbReference type="InterPro" id="IPR004176">
    <property type="entry name" value="Clp_R_N"/>
</dbReference>
<dbReference type="GO" id="GO:0016887">
    <property type="term" value="F:ATP hydrolysis activity"/>
    <property type="evidence" value="ECO:0007669"/>
    <property type="project" value="InterPro"/>
</dbReference>
<dbReference type="InterPro" id="IPR003593">
    <property type="entry name" value="AAA+_ATPase"/>
</dbReference>
<keyword evidence="10" id="KW-0645">Protease</keyword>
<dbReference type="Proteomes" id="UP001230268">
    <property type="component" value="Unassembled WGS sequence"/>
</dbReference>
<dbReference type="GO" id="GO:0008233">
    <property type="term" value="F:peptidase activity"/>
    <property type="evidence" value="ECO:0007669"/>
    <property type="project" value="UniProtKB-KW"/>
</dbReference>
<dbReference type="CDD" id="cd19499">
    <property type="entry name" value="RecA-like_ClpB_Hsp104-like"/>
    <property type="match status" value="1"/>
</dbReference>
<keyword evidence="5 7" id="KW-0143">Chaperone</keyword>
<dbReference type="PRINTS" id="PR00300">
    <property type="entry name" value="CLPPROTEASEA"/>
</dbReference>
<evidence type="ECO:0000259" key="9">
    <source>
        <dbReference type="PROSITE" id="PS51903"/>
    </source>
</evidence>
<evidence type="ECO:0000256" key="3">
    <source>
        <dbReference type="ARBA" id="ARBA00022741"/>
    </source>
</evidence>
<organism evidence="10 11">
    <name type="scientific">Babesia gibsoni</name>
    <dbReference type="NCBI Taxonomy" id="33632"/>
    <lineage>
        <taxon>Eukaryota</taxon>
        <taxon>Sar</taxon>
        <taxon>Alveolata</taxon>
        <taxon>Apicomplexa</taxon>
        <taxon>Aconoidasida</taxon>
        <taxon>Piroplasmida</taxon>
        <taxon>Babesiidae</taxon>
        <taxon>Babesia</taxon>
    </lineage>
</organism>
<dbReference type="PROSITE" id="PS51903">
    <property type="entry name" value="CLP_R"/>
    <property type="match status" value="1"/>
</dbReference>
<accession>A0AAD8LR26</accession>
<dbReference type="InterPro" id="IPR041546">
    <property type="entry name" value="ClpA/ClpB_AAA_lid"/>
</dbReference>
<evidence type="ECO:0000256" key="8">
    <source>
        <dbReference type="SAM" id="MobiDB-lite"/>
    </source>
</evidence>
<dbReference type="SUPFAM" id="SSF81923">
    <property type="entry name" value="Double Clp-N motif"/>
    <property type="match status" value="1"/>
</dbReference>
<dbReference type="SUPFAM" id="SSF52540">
    <property type="entry name" value="P-loop containing nucleoside triphosphate hydrolases"/>
    <property type="match status" value="2"/>
</dbReference>
<dbReference type="InterPro" id="IPR018368">
    <property type="entry name" value="ClpA/B_CS1"/>
</dbReference>
<dbReference type="FunFam" id="3.40.50.300:FF:000120">
    <property type="entry name" value="ATP-dependent chaperone ClpB"/>
    <property type="match status" value="1"/>
</dbReference>
<dbReference type="Pfam" id="PF07724">
    <property type="entry name" value="AAA_2"/>
    <property type="match status" value="1"/>
</dbReference>
<dbReference type="PROSITE" id="PS00870">
    <property type="entry name" value="CLPAB_1"/>
    <property type="match status" value="1"/>
</dbReference>
<dbReference type="Pfam" id="PF17871">
    <property type="entry name" value="AAA_lid_9"/>
    <property type="match status" value="1"/>
</dbReference>
<dbReference type="AlphaFoldDB" id="A0AAD8LR26"/>
<dbReference type="Pfam" id="PF02861">
    <property type="entry name" value="Clp_N"/>
    <property type="match status" value="1"/>
</dbReference>
<proteinExistence type="inferred from homology"/>
<dbReference type="GO" id="GO:0005524">
    <property type="term" value="F:ATP binding"/>
    <property type="evidence" value="ECO:0007669"/>
    <property type="project" value="UniProtKB-KW"/>
</dbReference>
<dbReference type="GO" id="GO:0005737">
    <property type="term" value="C:cytoplasm"/>
    <property type="evidence" value="ECO:0007669"/>
    <property type="project" value="TreeGrafter"/>
</dbReference>
<dbReference type="SMART" id="SM00382">
    <property type="entry name" value="AAA"/>
    <property type="match status" value="2"/>
</dbReference>
<evidence type="ECO:0000313" key="10">
    <source>
        <dbReference type="EMBL" id="KAK1442827.1"/>
    </source>
</evidence>
<feature type="region of interest" description="Disordered" evidence="8">
    <location>
        <begin position="604"/>
        <end position="628"/>
    </location>
</feature>
<protein>
    <submittedName>
        <fullName evidence="10">ATP-dependent CLP protease</fullName>
    </submittedName>
</protein>
<dbReference type="InterPro" id="IPR036628">
    <property type="entry name" value="Clp_N_dom_sf"/>
</dbReference>
<dbReference type="GO" id="GO:0034605">
    <property type="term" value="P:cellular response to heat"/>
    <property type="evidence" value="ECO:0007669"/>
    <property type="project" value="TreeGrafter"/>
</dbReference>
<dbReference type="InterPro" id="IPR027417">
    <property type="entry name" value="P-loop_NTPase"/>
</dbReference>
<dbReference type="PANTHER" id="PTHR11638:SF18">
    <property type="entry name" value="HEAT SHOCK PROTEIN 104"/>
    <property type="match status" value="1"/>
</dbReference>
<dbReference type="EMBL" id="JAVEPI010000003">
    <property type="protein sequence ID" value="KAK1442827.1"/>
    <property type="molecule type" value="Genomic_DNA"/>
</dbReference>
<dbReference type="SMART" id="SM01086">
    <property type="entry name" value="ClpB_D2-small"/>
    <property type="match status" value="1"/>
</dbReference>
<comment type="similarity">
    <text evidence="1 7">Belongs to the ClpA/ClpB family.</text>
</comment>
<comment type="caution">
    <text evidence="10">The sequence shown here is derived from an EMBL/GenBank/DDBJ whole genome shotgun (WGS) entry which is preliminary data.</text>
</comment>
<evidence type="ECO:0000256" key="6">
    <source>
        <dbReference type="PROSITE-ProRule" id="PRU01251"/>
    </source>
</evidence>
<keyword evidence="10" id="KW-0378">Hydrolase</keyword>
<evidence type="ECO:0000256" key="4">
    <source>
        <dbReference type="ARBA" id="ARBA00022840"/>
    </source>
</evidence>